<dbReference type="Proteomes" id="UP000095751">
    <property type="component" value="Unassembled WGS sequence"/>
</dbReference>
<gene>
    <name evidence="1" type="ORF">FRACYDRAFT_223501</name>
</gene>
<evidence type="ECO:0000313" key="2">
    <source>
        <dbReference type="Proteomes" id="UP000095751"/>
    </source>
</evidence>
<dbReference type="KEGG" id="fcy:FRACYDRAFT_223501"/>
<reference evidence="1 2" key="1">
    <citation type="submission" date="2016-09" db="EMBL/GenBank/DDBJ databases">
        <title>Extensive genetic diversity and differential bi-allelic expression allows diatom success in the polar Southern Ocean.</title>
        <authorList>
            <consortium name="DOE Joint Genome Institute"/>
            <person name="Mock T."/>
            <person name="Otillar R.P."/>
            <person name="Strauss J."/>
            <person name="Dupont C."/>
            <person name="Frickenhaus S."/>
            <person name="Maumus F."/>
            <person name="Mcmullan M."/>
            <person name="Sanges R."/>
            <person name="Schmutz J."/>
            <person name="Toseland A."/>
            <person name="Valas R."/>
            <person name="Veluchamy A."/>
            <person name="Ward B.J."/>
            <person name="Allen A."/>
            <person name="Barry K."/>
            <person name="Falciatore A."/>
            <person name="Ferrante M."/>
            <person name="Fortunato A.E."/>
            <person name="Gloeckner G."/>
            <person name="Gruber A."/>
            <person name="Hipkin R."/>
            <person name="Janech M."/>
            <person name="Kroth P."/>
            <person name="Leese F."/>
            <person name="Lindquist E."/>
            <person name="Lyon B.R."/>
            <person name="Martin J."/>
            <person name="Mayer C."/>
            <person name="Parker M."/>
            <person name="Quesneville H."/>
            <person name="Raymond J."/>
            <person name="Uhlig C."/>
            <person name="Valentin K.U."/>
            <person name="Worden A.Z."/>
            <person name="Armbrust E.V."/>
            <person name="Bowler C."/>
            <person name="Green B."/>
            <person name="Moulton V."/>
            <person name="Van Oosterhout C."/>
            <person name="Grigoriev I."/>
        </authorList>
    </citation>
    <scope>NUCLEOTIDE SEQUENCE [LARGE SCALE GENOMIC DNA]</scope>
    <source>
        <strain evidence="1 2">CCMP1102</strain>
    </source>
</reference>
<evidence type="ECO:0000313" key="1">
    <source>
        <dbReference type="EMBL" id="OEU22542.1"/>
    </source>
</evidence>
<dbReference type="OrthoDB" id="9973624at2759"/>
<accession>A0A1E7FWL3</accession>
<dbReference type="AlphaFoldDB" id="A0A1E7FWL3"/>
<name>A0A1E7FWL3_9STRA</name>
<dbReference type="InParanoid" id="A0A1E7FWL3"/>
<keyword evidence="2" id="KW-1185">Reference proteome</keyword>
<sequence length="308" mass="34440">MPLLLFHSILFDSLLGFLLSKLVIATRLHLGRASSPPSDGTIKKVISNLETIADDRRLIEEYEIEVVIAVDATPKIEHYDYVQSVRNALDSFVVNINSKNNNTGSNINDNNNRSNIHILPVTPWGKFVQALNSLVLYSNTQLKADLIMFISAEVNLSSSTVSTLCQHVIENEHVIVAGAALNGHQYHAVSTGSERQRQREVPLTGRTTPWNTLCVWDLDKLSLTGFSTVSDLGTSAGVEECVAIALLQKLFPKSEARLVKVDDIEWNEKSLQEDEERYKWHQEKMNSKLERAGRQLELLKLSGTVVHL</sequence>
<dbReference type="EMBL" id="KV784353">
    <property type="protein sequence ID" value="OEU22542.1"/>
    <property type="molecule type" value="Genomic_DNA"/>
</dbReference>
<protein>
    <submittedName>
        <fullName evidence="1">Uncharacterized protein</fullName>
    </submittedName>
</protein>
<organism evidence="1 2">
    <name type="scientific">Fragilariopsis cylindrus CCMP1102</name>
    <dbReference type="NCBI Taxonomy" id="635003"/>
    <lineage>
        <taxon>Eukaryota</taxon>
        <taxon>Sar</taxon>
        <taxon>Stramenopiles</taxon>
        <taxon>Ochrophyta</taxon>
        <taxon>Bacillariophyta</taxon>
        <taxon>Bacillariophyceae</taxon>
        <taxon>Bacillariophycidae</taxon>
        <taxon>Bacillariales</taxon>
        <taxon>Bacillariaceae</taxon>
        <taxon>Fragilariopsis</taxon>
    </lineage>
</organism>
<proteinExistence type="predicted"/>